<proteinExistence type="predicted"/>
<gene>
    <name evidence="5" type="ORF">CVM52_00270</name>
</gene>
<evidence type="ECO:0000313" key="6">
    <source>
        <dbReference type="Proteomes" id="UP000231553"/>
    </source>
</evidence>
<keyword evidence="1" id="KW-0805">Transcription regulation</keyword>
<dbReference type="PANTHER" id="PTHR43537">
    <property type="entry name" value="TRANSCRIPTIONAL REGULATOR, GNTR FAMILY"/>
    <property type="match status" value="1"/>
</dbReference>
<accession>A0A2M8J753</accession>
<dbReference type="InterPro" id="IPR000524">
    <property type="entry name" value="Tscrpt_reg_HTH_GntR"/>
</dbReference>
<evidence type="ECO:0000256" key="2">
    <source>
        <dbReference type="ARBA" id="ARBA00023125"/>
    </source>
</evidence>
<dbReference type="GO" id="GO:0003700">
    <property type="term" value="F:DNA-binding transcription factor activity"/>
    <property type="evidence" value="ECO:0007669"/>
    <property type="project" value="InterPro"/>
</dbReference>
<sequence length="231" mass="26211">MNKNNKAATEAVHVSSSHRAHAQLREQLLRSRFLPGQKINEVALAKELEISRTPLREALNRLVAEGLLMDRERGFSVPGLEPEVIFDLFEARVEIECATVRLACERAEEAELEALSDFLDESMAEPPDASVDRLIELDIRFHDTIAELARNKVLRQLLTNINGRIHLIRWIAMEGQRDRTQNQHREILDHICAGDTEAAIAVMRDHILHRNEDILAAIKAAYGHVYTRSSS</sequence>
<dbReference type="Pfam" id="PF00392">
    <property type="entry name" value="GntR"/>
    <property type="match status" value="1"/>
</dbReference>
<dbReference type="Proteomes" id="UP000231553">
    <property type="component" value="Unassembled WGS sequence"/>
</dbReference>
<dbReference type="Gene3D" id="1.20.120.530">
    <property type="entry name" value="GntR ligand-binding domain-like"/>
    <property type="match status" value="1"/>
</dbReference>
<evidence type="ECO:0000259" key="4">
    <source>
        <dbReference type="PROSITE" id="PS50949"/>
    </source>
</evidence>
<dbReference type="SUPFAM" id="SSF46785">
    <property type="entry name" value="Winged helix' DNA-binding domain"/>
    <property type="match status" value="1"/>
</dbReference>
<evidence type="ECO:0000256" key="1">
    <source>
        <dbReference type="ARBA" id="ARBA00023015"/>
    </source>
</evidence>
<dbReference type="Gene3D" id="1.10.10.10">
    <property type="entry name" value="Winged helix-like DNA-binding domain superfamily/Winged helix DNA-binding domain"/>
    <property type="match status" value="1"/>
</dbReference>
<keyword evidence="3" id="KW-0804">Transcription</keyword>
<dbReference type="InterPro" id="IPR036388">
    <property type="entry name" value="WH-like_DNA-bd_sf"/>
</dbReference>
<dbReference type="InterPro" id="IPR008920">
    <property type="entry name" value="TF_FadR/GntR_C"/>
</dbReference>
<comment type="caution">
    <text evidence="5">The sequence shown here is derived from an EMBL/GenBank/DDBJ whole genome shotgun (WGS) entry which is preliminary data.</text>
</comment>
<dbReference type="OrthoDB" id="7620579at2"/>
<dbReference type="AlphaFoldDB" id="A0A2M8J753"/>
<name>A0A2M8J753_9RHOB</name>
<keyword evidence="2" id="KW-0238">DNA-binding</keyword>
<dbReference type="GO" id="GO:0003677">
    <property type="term" value="F:DNA binding"/>
    <property type="evidence" value="ECO:0007669"/>
    <property type="project" value="UniProtKB-KW"/>
</dbReference>
<dbReference type="SUPFAM" id="SSF48008">
    <property type="entry name" value="GntR ligand-binding domain-like"/>
    <property type="match status" value="1"/>
</dbReference>
<dbReference type="EMBL" id="PGTB01000001">
    <property type="protein sequence ID" value="PJE38596.1"/>
    <property type="molecule type" value="Genomic_DNA"/>
</dbReference>
<evidence type="ECO:0000313" key="5">
    <source>
        <dbReference type="EMBL" id="PJE38596.1"/>
    </source>
</evidence>
<dbReference type="Pfam" id="PF07729">
    <property type="entry name" value="FCD"/>
    <property type="match status" value="1"/>
</dbReference>
<evidence type="ECO:0000256" key="3">
    <source>
        <dbReference type="ARBA" id="ARBA00023163"/>
    </source>
</evidence>
<organism evidence="5 6">
    <name type="scientific">Pseudooceanicola lipolyticus</name>
    <dbReference type="NCBI Taxonomy" id="2029104"/>
    <lineage>
        <taxon>Bacteria</taxon>
        <taxon>Pseudomonadati</taxon>
        <taxon>Pseudomonadota</taxon>
        <taxon>Alphaproteobacteria</taxon>
        <taxon>Rhodobacterales</taxon>
        <taxon>Paracoccaceae</taxon>
        <taxon>Pseudooceanicola</taxon>
    </lineage>
</organism>
<keyword evidence="6" id="KW-1185">Reference proteome</keyword>
<dbReference type="RefSeq" id="WP_100160725.1">
    <property type="nucleotide sequence ID" value="NZ_PGTB01000001.1"/>
</dbReference>
<feature type="domain" description="HTH gntR-type" evidence="4">
    <location>
        <begin position="14"/>
        <end position="80"/>
    </location>
</feature>
<dbReference type="PROSITE" id="PS50949">
    <property type="entry name" value="HTH_GNTR"/>
    <property type="match status" value="1"/>
</dbReference>
<protein>
    <submittedName>
        <fullName evidence="5">GntR family transcriptional regulator</fullName>
    </submittedName>
</protein>
<dbReference type="PRINTS" id="PR00035">
    <property type="entry name" value="HTHGNTR"/>
</dbReference>
<dbReference type="SMART" id="SM00345">
    <property type="entry name" value="HTH_GNTR"/>
    <property type="match status" value="1"/>
</dbReference>
<reference evidence="5 6" key="1">
    <citation type="journal article" date="2018" name="Int. J. Syst. Evol. Microbiol.">
        <title>Pseudooceanicola lipolyticus sp. nov., a marine alphaproteobacterium, reclassification of Oceanicola flagellatus as Pseudooceanicola flagellatus comb. nov. and emended description of the genus Pseudooceanicola.</title>
        <authorList>
            <person name="Huang M.-M."/>
            <person name="Guo L.-L."/>
            <person name="Wu Y.-H."/>
            <person name="Lai Q.-L."/>
            <person name="Shao Z.-Z."/>
            <person name="Wang C.-S."/>
            <person name="Wu M."/>
            <person name="Xu X.-W."/>
        </authorList>
    </citation>
    <scope>NUCLEOTIDE SEQUENCE [LARGE SCALE GENOMIC DNA]</scope>
    <source>
        <strain evidence="5 6">157</strain>
    </source>
</reference>
<dbReference type="SMART" id="SM00895">
    <property type="entry name" value="FCD"/>
    <property type="match status" value="1"/>
</dbReference>
<dbReference type="InterPro" id="IPR011711">
    <property type="entry name" value="GntR_C"/>
</dbReference>
<dbReference type="InterPro" id="IPR036390">
    <property type="entry name" value="WH_DNA-bd_sf"/>
</dbReference>
<dbReference type="PANTHER" id="PTHR43537:SF45">
    <property type="entry name" value="GNTR FAMILY REGULATORY PROTEIN"/>
    <property type="match status" value="1"/>
</dbReference>